<dbReference type="EMBL" id="JH971392">
    <property type="protein sequence ID" value="EKM78314.1"/>
    <property type="molecule type" value="Genomic_DNA"/>
</dbReference>
<evidence type="ECO:0000256" key="1">
    <source>
        <dbReference type="SAM" id="MobiDB-lite"/>
    </source>
</evidence>
<reference evidence="3" key="1">
    <citation type="journal article" date="2012" name="Proc. Natl. Acad. Sci. U.S.A.">
        <title>Genome sequence of the button mushroom Agaricus bisporus reveals mechanisms governing adaptation to a humic-rich ecological niche.</title>
        <authorList>
            <person name="Morin E."/>
            <person name="Kohler A."/>
            <person name="Baker A.R."/>
            <person name="Foulongne-Oriol M."/>
            <person name="Lombard V."/>
            <person name="Nagy L.G."/>
            <person name="Ohm R.A."/>
            <person name="Patyshakuliyeva A."/>
            <person name="Brun A."/>
            <person name="Aerts A.L."/>
            <person name="Bailey A.M."/>
            <person name="Billette C."/>
            <person name="Coutinho P.M."/>
            <person name="Deakin G."/>
            <person name="Doddapaneni H."/>
            <person name="Floudas D."/>
            <person name="Grimwood J."/>
            <person name="Hilden K."/>
            <person name="Kuees U."/>
            <person name="LaButti K.M."/>
            <person name="Lapidus A."/>
            <person name="Lindquist E.A."/>
            <person name="Lucas S.M."/>
            <person name="Murat C."/>
            <person name="Riley R.W."/>
            <person name="Salamov A.A."/>
            <person name="Schmutz J."/>
            <person name="Subramanian V."/>
            <person name="Woesten H.A.B."/>
            <person name="Xu J."/>
            <person name="Eastwood D.C."/>
            <person name="Foster G.D."/>
            <person name="Sonnenberg A.S."/>
            <person name="Cullen D."/>
            <person name="de Vries R.P."/>
            <person name="Lundell T."/>
            <person name="Hibbett D.S."/>
            <person name="Henrissat B."/>
            <person name="Burton K.S."/>
            <person name="Kerrigan R.W."/>
            <person name="Challen M.P."/>
            <person name="Grigoriev I.V."/>
            <person name="Martin F."/>
        </authorList>
    </citation>
    <scope>NUCLEOTIDE SEQUENCE [LARGE SCALE GENOMIC DNA]</scope>
    <source>
        <strain evidence="3">JB137-S8 / ATCC MYA-4627 / FGSC 10392</strain>
    </source>
</reference>
<proteinExistence type="predicted"/>
<sequence>MPPLHTQIQTSSSPQPISQPHALSFVQDMPVGMFDGTHHPRAREDIHTVDAPRVEDIEGDHGFERHEQRQWPRHHPYGMGPAQHDVGTASHQIRTCGGYSKSGSTPHLADSPTLTGAYQAFSRFVPDRTVIRPEVLYAYPPLTARSGAVCNSQEVDECIDHFLDLIGWGVPPEYIADMGFSVAGVIWLCAALHIRLSWGIVLRAHESRIPFHPLSIMPDDYDEYNYANLRLN</sequence>
<evidence type="ECO:0000313" key="2">
    <source>
        <dbReference type="EMBL" id="EKM78314.1"/>
    </source>
</evidence>
<dbReference type="Proteomes" id="UP000008493">
    <property type="component" value="Unassembled WGS sequence"/>
</dbReference>
<dbReference type="AlphaFoldDB" id="K5VV04"/>
<keyword evidence="3" id="KW-1185">Reference proteome</keyword>
<name>K5VV04_AGABU</name>
<dbReference type="InParanoid" id="K5VV04"/>
<evidence type="ECO:0000313" key="3">
    <source>
        <dbReference type="Proteomes" id="UP000008493"/>
    </source>
</evidence>
<feature type="region of interest" description="Disordered" evidence="1">
    <location>
        <begin position="1"/>
        <end position="20"/>
    </location>
</feature>
<accession>K5VV04</accession>
<dbReference type="GeneID" id="18827009"/>
<dbReference type="OrthoDB" id="3270652at2759"/>
<protein>
    <submittedName>
        <fullName evidence="2">Uncharacterized protein</fullName>
    </submittedName>
</protein>
<dbReference type="HOGENOM" id="CLU_1194599_0_0_1"/>
<dbReference type="KEGG" id="abp:AGABI1DRAFT129432"/>
<gene>
    <name evidence="2" type="ORF">AGABI1DRAFT_129432</name>
</gene>
<organism evidence="2 3">
    <name type="scientific">Agaricus bisporus var. burnettii (strain JB137-S8 / ATCC MYA-4627 / FGSC 10392)</name>
    <name type="common">White button mushroom</name>
    <dbReference type="NCBI Taxonomy" id="597362"/>
    <lineage>
        <taxon>Eukaryota</taxon>
        <taxon>Fungi</taxon>
        <taxon>Dikarya</taxon>
        <taxon>Basidiomycota</taxon>
        <taxon>Agaricomycotina</taxon>
        <taxon>Agaricomycetes</taxon>
        <taxon>Agaricomycetidae</taxon>
        <taxon>Agaricales</taxon>
        <taxon>Agaricineae</taxon>
        <taxon>Agaricaceae</taxon>
        <taxon>Agaricus</taxon>
    </lineage>
</organism>
<dbReference type="OMA" id="DECIDHF"/>
<dbReference type="RefSeq" id="XP_007330991.1">
    <property type="nucleotide sequence ID" value="XM_007330929.1"/>
</dbReference>